<protein>
    <submittedName>
        <fullName evidence="1">Uncharacterized protein</fullName>
    </submittedName>
</protein>
<proteinExistence type="predicted"/>
<gene>
    <name evidence="1" type="ORF">IAD23_01915</name>
</gene>
<accession>A0A9D1MU77</accession>
<dbReference type="InterPro" id="IPR011330">
    <property type="entry name" value="Glyco_hydro/deAcase_b/a-brl"/>
</dbReference>
<dbReference type="EMBL" id="DVNM01000010">
    <property type="protein sequence ID" value="HIU68697.1"/>
    <property type="molecule type" value="Genomic_DNA"/>
</dbReference>
<evidence type="ECO:0000313" key="1">
    <source>
        <dbReference type="EMBL" id="HIU68697.1"/>
    </source>
</evidence>
<dbReference type="GO" id="GO:0005975">
    <property type="term" value="P:carbohydrate metabolic process"/>
    <property type="evidence" value="ECO:0007669"/>
    <property type="project" value="InterPro"/>
</dbReference>
<dbReference type="AlphaFoldDB" id="A0A9D1MU77"/>
<feature type="non-terminal residue" evidence="1">
    <location>
        <position position="289"/>
    </location>
</feature>
<evidence type="ECO:0000313" key="2">
    <source>
        <dbReference type="Proteomes" id="UP000824125"/>
    </source>
</evidence>
<sequence>MQQVYITDAQQTPYITKNGFQKVVLCLKSRCAGLDLWGKITLENTQPCTVYIGKLPLGASKKTISVRDTNKLLKPGETCALKIELYKNQYCSGKCLCVYENKSWQRSRHWEFYWSQTMHTDLGYTDYPETLRPLYTSFIDTAKQYIVRSYNRVEDKQKYKYAIESAWVFSESYAKEKDADTIEAFIKLVKKGNAAVSAGRFNNAVENCSMEELARSPYLTNRYLKDRYGMPPGNAIRMFDNPAISKSYVDVLNSAGIKYAIHSMNPDRSPYHKVRQYDLFYMTGFQNGN</sequence>
<dbReference type="SUPFAM" id="SSF88713">
    <property type="entry name" value="Glycoside hydrolase/deacetylase"/>
    <property type="match status" value="1"/>
</dbReference>
<name>A0A9D1MU77_9FIRM</name>
<comment type="caution">
    <text evidence="1">The sequence shown here is derived from an EMBL/GenBank/DDBJ whole genome shotgun (WGS) entry which is preliminary data.</text>
</comment>
<dbReference type="Proteomes" id="UP000824125">
    <property type="component" value="Unassembled WGS sequence"/>
</dbReference>
<reference evidence="1" key="1">
    <citation type="submission" date="2020-10" db="EMBL/GenBank/DDBJ databases">
        <authorList>
            <person name="Gilroy R."/>
        </authorList>
    </citation>
    <scope>NUCLEOTIDE SEQUENCE</scope>
    <source>
        <strain evidence="1">CHK176-6737</strain>
    </source>
</reference>
<organism evidence="1 2">
    <name type="scientific">Candidatus Scybalenecus merdavium</name>
    <dbReference type="NCBI Taxonomy" id="2840939"/>
    <lineage>
        <taxon>Bacteria</taxon>
        <taxon>Bacillati</taxon>
        <taxon>Bacillota</taxon>
        <taxon>Clostridia</taxon>
        <taxon>Eubacteriales</taxon>
        <taxon>Oscillospiraceae</taxon>
        <taxon>Oscillospiraceae incertae sedis</taxon>
        <taxon>Candidatus Scybalenecus</taxon>
    </lineage>
</organism>
<reference evidence="1" key="2">
    <citation type="journal article" date="2021" name="PeerJ">
        <title>Extensive microbial diversity within the chicken gut microbiome revealed by metagenomics and culture.</title>
        <authorList>
            <person name="Gilroy R."/>
            <person name="Ravi A."/>
            <person name="Getino M."/>
            <person name="Pursley I."/>
            <person name="Horton D.L."/>
            <person name="Alikhan N.F."/>
            <person name="Baker D."/>
            <person name="Gharbi K."/>
            <person name="Hall N."/>
            <person name="Watson M."/>
            <person name="Adriaenssens E.M."/>
            <person name="Foster-Nyarko E."/>
            <person name="Jarju S."/>
            <person name="Secka A."/>
            <person name="Antonio M."/>
            <person name="Oren A."/>
            <person name="Chaudhuri R.R."/>
            <person name="La Ragione R."/>
            <person name="Hildebrand F."/>
            <person name="Pallen M.J."/>
        </authorList>
    </citation>
    <scope>NUCLEOTIDE SEQUENCE</scope>
    <source>
        <strain evidence="1">CHK176-6737</strain>
    </source>
</reference>